<accession>A0A2B7XSA3</accession>
<evidence type="ECO:0000313" key="2">
    <source>
        <dbReference type="Proteomes" id="UP000223968"/>
    </source>
</evidence>
<reference evidence="1 2" key="1">
    <citation type="submission" date="2017-10" db="EMBL/GenBank/DDBJ databases">
        <title>Comparative genomics in systemic dimorphic fungi from Ajellomycetaceae.</title>
        <authorList>
            <person name="Munoz J.F."/>
            <person name="Mcewen J.G."/>
            <person name="Clay O.K."/>
            <person name="Cuomo C.A."/>
        </authorList>
    </citation>
    <scope>NUCLEOTIDE SEQUENCE [LARGE SCALE GENOMIC DNA]</scope>
    <source>
        <strain evidence="1 2">UAMH5409</strain>
    </source>
</reference>
<gene>
    <name evidence="1" type="ORF">AJ79_04632</name>
</gene>
<dbReference type="Proteomes" id="UP000223968">
    <property type="component" value="Unassembled WGS sequence"/>
</dbReference>
<protein>
    <submittedName>
        <fullName evidence="1">Uncharacterized protein</fullName>
    </submittedName>
</protein>
<dbReference type="STRING" id="1447875.A0A2B7XSA3"/>
<organism evidence="1 2">
    <name type="scientific">Helicocarpus griseus UAMH5409</name>
    <dbReference type="NCBI Taxonomy" id="1447875"/>
    <lineage>
        <taxon>Eukaryota</taxon>
        <taxon>Fungi</taxon>
        <taxon>Dikarya</taxon>
        <taxon>Ascomycota</taxon>
        <taxon>Pezizomycotina</taxon>
        <taxon>Eurotiomycetes</taxon>
        <taxon>Eurotiomycetidae</taxon>
        <taxon>Onygenales</taxon>
        <taxon>Ajellomycetaceae</taxon>
        <taxon>Helicocarpus</taxon>
    </lineage>
</organism>
<keyword evidence="2" id="KW-1185">Reference proteome</keyword>
<evidence type="ECO:0000313" key="1">
    <source>
        <dbReference type="EMBL" id="PGH11835.1"/>
    </source>
</evidence>
<comment type="caution">
    <text evidence="1">The sequence shown here is derived from an EMBL/GenBank/DDBJ whole genome shotgun (WGS) entry which is preliminary data.</text>
</comment>
<sequence>MEDAVCPTVDELRAVYEKGYRTWLNLYMRATEDVRLPEFYFEPQTAFAFLENLPQFPVRPHATELCEPGKGTGCLKLTGCSTWATALWSGPCLTRPLKQILHLSASIPNPTRLALSSDVSDWSPYHGWFSGEDNHIPILILAWSYILSARWAELMPGKPNLVYTENQAPQWKEDDEPVNMKSVCVVDIGNVPNDAVRWWAAVLAPKAGWHAFSPSTSAAVKFLSPWSIAVDSDLSFALFRHNSPPILRSKPMSSESALNALLAYCTQHDVVDQSLAALSAALFLPCFFSKKKGIVLPRPIISLETEKPMRESCQVQEQIVVHLNKLLTMSCHTWGLRAVLSSVFYEPSIACNVVSPWLQSTFAMLDKVKNDRVLARMLMDRSPRLSFLWPGAIITGFHRNIFADSRLGLAPVDLHSAIWTGTLQSFIQHLIPPNPGADGSMSLADQCRLLYLLQDIHHQRWPLCPWVPFGRSRLEDTDLNVRAHAVCGGQHGLYHNGWKWLCGDDRAVIYLPEPHAFTAPPLAAVGDDEFIPQQFIEYDAFDPAAEDGNSSNSTRQIFTWFRGDGWPSHEEGILEHEWAKMEDEMGVSEMGWLLEEHARP</sequence>
<dbReference type="EMBL" id="PDNB01000067">
    <property type="protein sequence ID" value="PGH11835.1"/>
    <property type="molecule type" value="Genomic_DNA"/>
</dbReference>
<dbReference type="AlphaFoldDB" id="A0A2B7XSA3"/>
<proteinExistence type="predicted"/>
<name>A0A2B7XSA3_9EURO</name>
<dbReference type="OrthoDB" id="3549294at2759"/>